<accession>A0A1E3T6Z5</accession>
<dbReference type="Gene3D" id="1.10.443.10">
    <property type="entry name" value="Intergrase catalytic core"/>
    <property type="match status" value="1"/>
</dbReference>
<dbReference type="PANTHER" id="PTHR30629:SF6">
    <property type="entry name" value="PROPHAGE INTEGRASE INTA-RELATED"/>
    <property type="match status" value="1"/>
</dbReference>
<dbReference type="InterPro" id="IPR002104">
    <property type="entry name" value="Integrase_catalytic"/>
</dbReference>
<protein>
    <submittedName>
        <fullName evidence="8">Integrase</fullName>
    </submittedName>
</protein>
<evidence type="ECO:0000259" key="7">
    <source>
        <dbReference type="PROSITE" id="PS51900"/>
    </source>
</evidence>
<feature type="domain" description="Tyr recombinase" evidence="6">
    <location>
        <begin position="185"/>
        <end position="383"/>
    </location>
</feature>
<gene>
    <name evidence="8" type="ORF">BHQ21_03260</name>
</gene>
<dbReference type="AlphaFoldDB" id="A0A1E3T6Z5"/>
<dbReference type="Pfam" id="PF00589">
    <property type="entry name" value="Phage_integrase"/>
    <property type="match status" value="1"/>
</dbReference>
<dbReference type="GO" id="GO:0015074">
    <property type="term" value="P:DNA integration"/>
    <property type="evidence" value="ECO:0007669"/>
    <property type="project" value="UniProtKB-KW"/>
</dbReference>
<keyword evidence="4" id="KW-0233">DNA recombination</keyword>
<keyword evidence="2" id="KW-0229">DNA integration</keyword>
<sequence length="393" mass="42931">MAGRPSLRIGQHGKITRKYLGGGIWLAQCRFRDTDGVTRKVQRLGPSDEHDKYGKLAADALIEALADRRPPAGPDSISLETLVMTLVDQHIERLAEDGRSARTLDTYRYGATKLFNFMAGVKVGEASPARLDAALRSMRTTHGPTMARQARTLLRGALQLAVLNNVLGANPVHDVQSIKSKAQPKGAQALAADQLRDLLAKLRASKTCRQRDLTDPITLLIATGLRRSELLALRWSDFDAEAGTISVCGKVIRQKAKGLIRVDETKTAAGRRVIPLPAFAITALTERRNLPYLGQQSVIFPSTNGTLRDPDNFAGQWRKTRDELGVPDISSHSFRKTVATLIDDAGLSARIGADHLGHAKVSMTQDRYMSRGRVHNQVAELLDEAVKCNSGPL</sequence>
<comment type="similarity">
    <text evidence="1">Belongs to the 'phage' integrase family.</text>
</comment>
<dbReference type="PANTHER" id="PTHR30629">
    <property type="entry name" value="PROPHAGE INTEGRASE"/>
    <property type="match status" value="1"/>
</dbReference>
<proteinExistence type="inferred from homology"/>
<reference evidence="9" key="1">
    <citation type="submission" date="2016-09" db="EMBL/GenBank/DDBJ databases">
        <authorList>
            <person name="Greninger A.L."/>
            <person name="Jerome K.R."/>
            <person name="Mcnair B."/>
            <person name="Wallis C."/>
            <person name="Fang F."/>
        </authorList>
    </citation>
    <scope>NUCLEOTIDE SEQUENCE [LARGE SCALE GENOMIC DNA]</scope>
    <source>
        <strain evidence="9">BC1_M4</strain>
    </source>
</reference>
<dbReference type="PROSITE" id="PS51898">
    <property type="entry name" value="TYR_RECOMBINASE"/>
    <property type="match status" value="1"/>
</dbReference>
<organism evidence="8 9">
    <name type="scientific">Mycobacterium sherrisii</name>
    <dbReference type="NCBI Taxonomy" id="243061"/>
    <lineage>
        <taxon>Bacteria</taxon>
        <taxon>Bacillati</taxon>
        <taxon>Actinomycetota</taxon>
        <taxon>Actinomycetes</taxon>
        <taxon>Mycobacteriales</taxon>
        <taxon>Mycobacteriaceae</taxon>
        <taxon>Mycobacterium</taxon>
        <taxon>Mycobacterium simiae complex</taxon>
    </lineage>
</organism>
<comment type="caution">
    <text evidence="8">The sequence shown here is derived from an EMBL/GenBank/DDBJ whole genome shotgun (WGS) entry which is preliminary data.</text>
</comment>
<dbReference type="PROSITE" id="PS51900">
    <property type="entry name" value="CB"/>
    <property type="match status" value="1"/>
</dbReference>
<dbReference type="RefSeq" id="WP_069398866.1">
    <property type="nucleotide sequence ID" value="NZ_MIHC01000003.1"/>
</dbReference>
<evidence type="ECO:0000256" key="4">
    <source>
        <dbReference type="ARBA" id="ARBA00023172"/>
    </source>
</evidence>
<evidence type="ECO:0000256" key="3">
    <source>
        <dbReference type="ARBA" id="ARBA00023125"/>
    </source>
</evidence>
<dbReference type="InterPro" id="IPR011010">
    <property type="entry name" value="DNA_brk_join_enz"/>
</dbReference>
<dbReference type="SUPFAM" id="SSF56349">
    <property type="entry name" value="DNA breaking-rejoining enzymes"/>
    <property type="match status" value="1"/>
</dbReference>
<evidence type="ECO:0000259" key="6">
    <source>
        <dbReference type="PROSITE" id="PS51898"/>
    </source>
</evidence>
<dbReference type="GO" id="GO:0003677">
    <property type="term" value="F:DNA binding"/>
    <property type="evidence" value="ECO:0007669"/>
    <property type="project" value="UniProtKB-UniRule"/>
</dbReference>
<dbReference type="EMBL" id="MIHC01000003">
    <property type="protein sequence ID" value="ODR10130.1"/>
    <property type="molecule type" value="Genomic_DNA"/>
</dbReference>
<dbReference type="GO" id="GO:0006310">
    <property type="term" value="P:DNA recombination"/>
    <property type="evidence" value="ECO:0007669"/>
    <property type="project" value="UniProtKB-KW"/>
</dbReference>
<dbReference type="Gene3D" id="1.10.150.130">
    <property type="match status" value="1"/>
</dbReference>
<dbReference type="InterPro" id="IPR044068">
    <property type="entry name" value="CB"/>
</dbReference>
<dbReference type="Proteomes" id="UP000094224">
    <property type="component" value="Unassembled WGS sequence"/>
</dbReference>
<evidence type="ECO:0000256" key="1">
    <source>
        <dbReference type="ARBA" id="ARBA00008857"/>
    </source>
</evidence>
<feature type="domain" description="Core-binding (CB)" evidence="7">
    <location>
        <begin position="81"/>
        <end position="162"/>
    </location>
</feature>
<dbReference type="CDD" id="cd01189">
    <property type="entry name" value="INT_ICEBs1_C_like"/>
    <property type="match status" value="1"/>
</dbReference>
<keyword evidence="3 5" id="KW-0238">DNA-binding</keyword>
<dbReference type="InterPro" id="IPR050808">
    <property type="entry name" value="Phage_Integrase"/>
</dbReference>
<dbReference type="InterPro" id="IPR010998">
    <property type="entry name" value="Integrase_recombinase_N"/>
</dbReference>
<evidence type="ECO:0000313" key="9">
    <source>
        <dbReference type="Proteomes" id="UP000094224"/>
    </source>
</evidence>
<dbReference type="InterPro" id="IPR013762">
    <property type="entry name" value="Integrase-like_cat_sf"/>
</dbReference>
<keyword evidence="9" id="KW-1185">Reference proteome</keyword>
<evidence type="ECO:0000256" key="5">
    <source>
        <dbReference type="PROSITE-ProRule" id="PRU01248"/>
    </source>
</evidence>
<evidence type="ECO:0000313" key="8">
    <source>
        <dbReference type="EMBL" id="ODR10130.1"/>
    </source>
</evidence>
<name>A0A1E3T6Z5_9MYCO</name>
<evidence type="ECO:0000256" key="2">
    <source>
        <dbReference type="ARBA" id="ARBA00022908"/>
    </source>
</evidence>